<keyword evidence="1" id="KW-0812">Transmembrane</keyword>
<comment type="caution">
    <text evidence="2">The sequence shown here is derived from an EMBL/GenBank/DDBJ whole genome shotgun (WGS) entry which is preliminary data.</text>
</comment>
<proteinExistence type="predicted"/>
<dbReference type="Proteomes" id="UP000287651">
    <property type="component" value="Unassembled WGS sequence"/>
</dbReference>
<reference evidence="2 3" key="1">
    <citation type="journal article" date="2014" name="Agronomy (Basel)">
        <title>A Draft Genome Sequence for Ensete ventricosum, the Drought-Tolerant Tree Against Hunger.</title>
        <authorList>
            <person name="Harrison J."/>
            <person name="Moore K.A."/>
            <person name="Paszkiewicz K."/>
            <person name="Jones T."/>
            <person name="Grant M."/>
            <person name="Ambacheew D."/>
            <person name="Muzemil S."/>
            <person name="Studholme D.J."/>
        </authorList>
    </citation>
    <scope>NUCLEOTIDE SEQUENCE [LARGE SCALE GENOMIC DNA]</scope>
</reference>
<keyword evidence="1" id="KW-0472">Membrane</keyword>
<dbReference type="EMBL" id="AMZH03014429">
    <property type="protein sequence ID" value="RRT47652.1"/>
    <property type="molecule type" value="Genomic_DNA"/>
</dbReference>
<evidence type="ECO:0000313" key="2">
    <source>
        <dbReference type="EMBL" id="RRT47652.1"/>
    </source>
</evidence>
<dbReference type="AlphaFoldDB" id="A0A426Y7E9"/>
<feature type="transmembrane region" description="Helical" evidence="1">
    <location>
        <begin position="6"/>
        <end position="27"/>
    </location>
</feature>
<keyword evidence="1" id="KW-1133">Transmembrane helix</keyword>
<evidence type="ECO:0000313" key="3">
    <source>
        <dbReference type="Proteomes" id="UP000287651"/>
    </source>
</evidence>
<gene>
    <name evidence="2" type="ORF">B296_00042553</name>
</gene>
<protein>
    <submittedName>
        <fullName evidence="2">Uncharacterized protein</fullName>
    </submittedName>
</protein>
<organism evidence="2 3">
    <name type="scientific">Ensete ventricosum</name>
    <name type="common">Abyssinian banana</name>
    <name type="synonym">Musa ensete</name>
    <dbReference type="NCBI Taxonomy" id="4639"/>
    <lineage>
        <taxon>Eukaryota</taxon>
        <taxon>Viridiplantae</taxon>
        <taxon>Streptophyta</taxon>
        <taxon>Embryophyta</taxon>
        <taxon>Tracheophyta</taxon>
        <taxon>Spermatophyta</taxon>
        <taxon>Magnoliopsida</taxon>
        <taxon>Liliopsida</taxon>
        <taxon>Zingiberales</taxon>
        <taxon>Musaceae</taxon>
        <taxon>Ensete</taxon>
    </lineage>
</organism>
<name>A0A426Y7E9_ENSVE</name>
<accession>A0A426Y7E9</accession>
<sequence length="61" mass="7214">MQMEAFAWIFYRISGVLYMMLLQYSLLYRQVFYSLHLFRKSGLFELDPPAFSQSSHAVTAL</sequence>
<evidence type="ECO:0000256" key="1">
    <source>
        <dbReference type="SAM" id="Phobius"/>
    </source>
</evidence>